<evidence type="ECO:0000256" key="5">
    <source>
        <dbReference type="ARBA" id="ARBA00022839"/>
    </source>
</evidence>
<name>A0A0D1LYF5_9LACO</name>
<dbReference type="EMBL" id="JWHU01000004">
    <property type="protein sequence ID" value="KIU22120.1"/>
    <property type="molecule type" value="Genomic_DNA"/>
</dbReference>
<feature type="domain" description="Exonuclease" evidence="8">
    <location>
        <begin position="2"/>
        <end position="167"/>
    </location>
</feature>
<dbReference type="Pfam" id="PF00929">
    <property type="entry name" value="RNase_T"/>
    <property type="match status" value="1"/>
</dbReference>
<dbReference type="GO" id="GO:0003887">
    <property type="term" value="F:DNA-directed DNA polymerase activity"/>
    <property type="evidence" value="ECO:0007669"/>
    <property type="project" value="UniProtKB-KW"/>
</dbReference>
<evidence type="ECO:0000256" key="3">
    <source>
        <dbReference type="ARBA" id="ARBA00022705"/>
    </source>
</evidence>
<evidence type="ECO:0000313" key="12">
    <source>
        <dbReference type="EMBL" id="OSP89986.1"/>
    </source>
</evidence>
<dbReference type="InterPro" id="IPR036397">
    <property type="entry name" value="RNaseH_sf"/>
</dbReference>
<dbReference type="InterPro" id="IPR006054">
    <property type="entry name" value="DnaQ"/>
</dbReference>
<reference evidence="9 16" key="3">
    <citation type="submission" date="2017-04" db="EMBL/GenBank/DDBJ databases">
        <title>Weissella cibaria strain m2 complete genome.</title>
        <authorList>
            <person name="Pan Q."/>
            <person name="Tan M."/>
            <person name="Yao F."/>
            <person name="Su S."/>
        </authorList>
    </citation>
    <scope>NUCLEOTIDE SEQUENCE [LARGE SCALE GENOMIC DNA]</scope>
    <source>
        <strain evidence="9 16">M2</strain>
    </source>
</reference>
<dbReference type="CDD" id="cd06130">
    <property type="entry name" value="DNA_pol_III_epsilon_like"/>
    <property type="match status" value="1"/>
</dbReference>
<keyword evidence="3" id="KW-0235">DNA replication</keyword>
<evidence type="ECO:0000313" key="9">
    <source>
        <dbReference type="EMBL" id="AWF95050.1"/>
    </source>
</evidence>
<dbReference type="Proteomes" id="UP000032289">
    <property type="component" value="Unassembled WGS sequence"/>
</dbReference>
<evidence type="ECO:0000259" key="8">
    <source>
        <dbReference type="SMART" id="SM00479"/>
    </source>
</evidence>
<organism evidence="10 13">
    <name type="scientific">Weissella cibaria</name>
    <dbReference type="NCBI Taxonomy" id="137591"/>
    <lineage>
        <taxon>Bacteria</taxon>
        <taxon>Bacillati</taxon>
        <taxon>Bacillota</taxon>
        <taxon>Bacilli</taxon>
        <taxon>Lactobacillales</taxon>
        <taxon>Lactobacillaceae</taxon>
        <taxon>Weissella</taxon>
    </lineage>
</organism>
<keyword evidence="5 12" id="KW-0269">Exonuclease</keyword>
<evidence type="ECO:0000313" key="15">
    <source>
        <dbReference type="Proteomes" id="UP000193588"/>
    </source>
</evidence>
<dbReference type="EMBL" id="CP020928">
    <property type="protein sequence ID" value="AWF95050.1"/>
    <property type="molecule type" value="Genomic_DNA"/>
</dbReference>
<gene>
    <name evidence="10" type="primary">polC_2</name>
    <name evidence="11" type="ORF">ab3b_01098</name>
    <name evidence="9" type="ORF">B6254_0629</name>
    <name evidence="12" type="ORF">B9D04_02580</name>
    <name evidence="10" type="ORF">QX99_00332</name>
</gene>
<dbReference type="RefSeq" id="WP_010369947.1">
    <property type="nucleotide sequence ID" value="NZ_BJEF01000008.1"/>
</dbReference>
<reference evidence="13 14" key="1">
    <citation type="journal article" date="2015" name="Microbiology (Mosc.)">
        <title>Genomics of the Weissella cibaria species with an examination of its metabolic traits.</title>
        <authorList>
            <person name="Lynch K.M."/>
            <person name="Lucid A."/>
            <person name="Arendt E.K."/>
            <person name="Sleator R.D."/>
            <person name="Lucey B."/>
            <person name="Coffey A."/>
        </authorList>
    </citation>
    <scope>NUCLEOTIDE SEQUENCE [LARGE SCALE GENOMIC DNA]</scope>
    <source>
        <strain evidence="11 14">AB3b</strain>
        <strain evidence="10 13">MG1</strain>
    </source>
</reference>
<dbReference type="GO" id="GO:0008408">
    <property type="term" value="F:3'-5' exonuclease activity"/>
    <property type="evidence" value="ECO:0007669"/>
    <property type="project" value="TreeGrafter"/>
</dbReference>
<dbReference type="Proteomes" id="UP000032287">
    <property type="component" value="Unassembled WGS sequence"/>
</dbReference>
<dbReference type="GO" id="GO:0005829">
    <property type="term" value="C:cytosol"/>
    <property type="evidence" value="ECO:0007669"/>
    <property type="project" value="TreeGrafter"/>
</dbReference>
<dbReference type="NCBIfam" id="TIGR00573">
    <property type="entry name" value="dnaq"/>
    <property type="match status" value="1"/>
</dbReference>
<keyword evidence="5 12" id="KW-0378">Hydrolase</keyword>
<dbReference type="GO" id="GO:0006260">
    <property type="term" value="P:DNA replication"/>
    <property type="evidence" value="ECO:0007669"/>
    <property type="project" value="UniProtKB-KW"/>
</dbReference>
<dbReference type="PATRIC" id="fig|137591.24.peg.1075"/>
<keyword evidence="2 10" id="KW-0548">Nucleotidyltransferase</keyword>
<evidence type="ECO:0000313" key="16">
    <source>
        <dbReference type="Proteomes" id="UP000244870"/>
    </source>
</evidence>
<dbReference type="SUPFAM" id="SSF53098">
    <property type="entry name" value="Ribonuclease H-like"/>
    <property type="match status" value="1"/>
</dbReference>
<keyword evidence="13" id="KW-1185">Reference proteome</keyword>
<dbReference type="GeneID" id="66962825"/>
<evidence type="ECO:0000256" key="2">
    <source>
        <dbReference type="ARBA" id="ARBA00022695"/>
    </source>
</evidence>
<dbReference type="InterPro" id="IPR012337">
    <property type="entry name" value="RNaseH-like_sf"/>
</dbReference>
<dbReference type="Proteomes" id="UP000244870">
    <property type="component" value="Chromosome"/>
</dbReference>
<dbReference type="PANTHER" id="PTHR30231">
    <property type="entry name" value="DNA POLYMERASE III SUBUNIT EPSILON"/>
    <property type="match status" value="1"/>
</dbReference>
<accession>A0A0D1LYF5</accession>
<dbReference type="STRING" id="137591.AO080_10480"/>
<dbReference type="EMBL" id="NDXJ01000004">
    <property type="protein sequence ID" value="OSP89986.1"/>
    <property type="molecule type" value="Genomic_DNA"/>
</dbReference>
<protein>
    <recommendedName>
        <fullName evidence="7">DNA polymerase III polC-type</fullName>
    </recommendedName>
</protein>
<dbReference type="eggNOG" id="COG0847">
    <property type="taxonomic scope" value="Bacteria"/>
</dbReference>
<dbReference type="PANTHER" id="PTHR30231:SF42">
    <property type="entry name" value="EXONUCLEASE"/>
    <property type="match status" value="1"/>
</dbReference>
<evidence type="ECO:0000256" key="6">
    <source>
        <dbReference type="ARBA" id="ARBA00022932"/>
    </source>
</evidence>
<evidence type="ECO:0000313" key="10">
    <source>
        <dbReference type="EMBL" id="KIU22120.1"/>
    </source>
</evidence>
<keyword evidence="1 10" id="KW-0808">Transferase</keyword>
<dbReference type="AlphaFoldDB" id="A0A0D1LYF5"/>
<dbReference type="EMBL" id="JWHT01000027">
    <property type="protein sequence ID" value="KIU24747.1"/>
    <property type="molecule type" value="Genomic_DNA"/>
</dbReference>
<keyword evidence="4" id="KW-0540">Nuclease</keyword>
<evidence type="ECO:0000256" key="7">
    <source>
        <dbReference type="ARBA" id="ARBA00070925"/>
    </source>
</evidence>
<dbReference type="OrthoDB" id="9803913at2"/>
<evidence type="ECO:0000313" key="14">
    <source>
        <dbReference type="Proteomes" id="UP000032289"/>
    </source>
</evidence>
<dbReference type="Proteomes" id="UP000193588">
    <property type="component" value="Unassembled WGS sequence"/>
</dbReference>
<dbReference type="Gene3D" id="3.30.420.10">
    <property type="entry name" value="Ribonuclease H-like superfamily/Ribonuclease H"/>
    <property type="match status" value="1"/>
</dbReference>
<evidence type="ECO:0000313" key="13">
    <source>
        <dbReference type="Proteomes" id="UP000032287"/>
    </source>
</evidence>
<dbReference type="SMART" id="SM00479">
    <property type="entry name" value="EXOIII"/>
    <property type="match status" value="1"/>
</dbReference>
<evidence type="ECO:0000313" key="11">
    <source>
        <dbReference type="EMBL" id="KIU24747.1"/>
    </source>
</evidence>
<reference evidence="12 15" key="2">
    <citation type="submission" date="2017-04" db="EMBL/GenBank/DDBJ databases">
        <title>The genome sequence of Weissella cibaria isolated from wild Drosophila.</title>
        <authorList>
            <person name="Ricks N.J."/>
            <person name="Carroll C."/>
            <person name="Walters A."/>
            <person name="Newell P.D."/>
            <person name="Chaston J.M."/>
        </authorList>
    </citation>
    <scope>NUCLEOTIDE SEQUENCE [LARGE SCALE GENOMIC DNA]</scope>
    <source>
        <strain evidence="12 15">DmW_103</strain>
    </source>
</reference>
<dbReference type="FunFam" id="3.30.420.10:FF:000045">
    <property type="entry name" value="3'-5' exonuclease DinG"/>
    <property type="match status" value="1"/>
</dbReference>
<evidence type="ECO:0000256" key="4">
    <source>
        <dbReference type="ARBA" id="ARBA00022722"/>
    </source>
</evidence>
<keyword evidence="6" id="KW-0239">DNA-directed DNA polymerase</keyword>
<dbReference type="GO" id="GO:0003677">
    <property type="term" value="F:DNA binding"/>
    <property type="evidence" value="ECO:0007669"/>
    <property type="project" value="InterPro"/>
</dbReference>
<proteinExistence type="predicted"/>
<sequence length="177" mass="19919">MNFVAMDFETASAQRHSAVSMALVVVRDNILVDEFYTLIKPESYFDARNTKIHGITEADVVDAPKFPEVWEQIKQFYTANQLVIAHNAPFDNGVLRETLGHYGISAPHYLSLDTVRTSRKLYPQLPNHKLNTVADALQIDLKHHHNALDDTVAAARILVTQAEQFGVDPLKQLVKVI</sequence>
<dbReference type="InterPro" id="IPR013520">
    <property type="entry name" value="Ribonucl_H"/>
</dbReference>
<evidence type="ECO:0000256" key="1">
    <source>
        <dbReference type="ARBA" id="ARBA00022679"/>
    </source>
</evidence>